<evidence type="ECO:0000256" key="2">
    <source>
        <dbReference type="SAM" id="MobiDB-lite"/>
    </source>
</evidence>
<dbReference type="Proteomes" id="UP001310890">
    <property type="component" value="Unassembled WGS sequence"/>
</dbReference>
<dbReference type="EMBL" id="JAVRRL010000017">
    <property type="protein sequence ID" value="KAK5114522.1"/>
    <property type="molecule type" value="Genomic_DNA"/>
</dbReference>
<name>A0AAN7TG39_9PEZI</name>
<feature type="region of interest" description="Disordered" evidence="2">
    <location>
        <begin position="2235"/>
        <end position="2255"/>
    </location>
</feature>
<keyword evidence="1" id="KW-0175">Coiled coil</keyword>
<feature type="compositionally biased region" description="Polar residues" evidence="2">
    <location>
        <begin position="2095"/>
        <end position="2104"/>
    </location>
</feature>
<organism evidence="3 4">
    <name type="scientific">Meristemomyces frigidus</name>
    <dbReference type="NCBI Taxonomy" id="1508187"/>
    <lineage>
        <taxon>Eukaryota</taxon>
        <taxon>Fungi</taxon>
        <taxon>Dikarya</taxon>
        <taxon>Ascomycota</taxon>
        <taxon>Pezizomycotina</taxon>
        <taxon>Dothideomycetes</taxon>
        <taxon>Dothideomycetidae</taxon>
        <taxon>Mycosphaerellales</taxon>
        <taxon>Teratosphaeriaceae</taxon>
        <taxon>Meristemomyces</taxon>
    </lineage>
</organism>
<gene>
    <name evidence="3" type="ORF">LTR62_002457</name>
</gene>
<sequence>MSGTSRGASPDRGHQHSFSFSESGRSSVPMWDSSDPERAPPPLPFPPGANSPTTKPNTSAGIAAAAKAIVERARDSAPLSSYTSNQHTPNASPERSLVKGAHHKRLQSLQTGNVKDLRSYLDGNRSPERSPERPQSRTGSYFSRQESTEDISLSAARSSTPTPMPKDSMKDVPTLRPSTRQPPKAILSENTPPSATMLALQTMQVPEDAFHDITNAPSTPTPMRVHTQYDFSSQLLHLTSIATNLQKEMSSLSRRSKDNATDLVSLKEATHSRDEDIRKTLREVANSVGGTQGLLPPPPSMNNLARATSSYNILDNKAFNSPPSATRSSWSVPRAASAHSFLEDGRIGSPSPYSVEGAASVAMLEKIIREMVTKEGQERLLSTLSELMDKSQKDNTEAAKKVEQLSDFIKQKSQSQAIIQMPREGPPKLELNFDSPGHLNKITRENEAGEPTSSGLEEVLGMLNRIKESVAHAGGSTNEVKGIVRDLRGEVLGMGRELGRKLDQVSETQLNSTLDRSIDDGKSQEHTEEVQRIVEEGMLELKEHFSSLLKQRTEQDDENFRQLATSRAVPSGAEMFAVVQHALAEHGNHLMKRDVEDVADLPTQNREVVLEAVKEGLKDFEPNIELQQFGLERDEILAVMKEGLAEYQESRPEMTATIDRGEIFETMQEAMKDFQAPFPAEALEQMKADILNNVSEMLAQHQPAASAAPIDEEAVRASVSEAVREGLANHGPNAPRELEISRDDLFDAVKASLDGSAIPFGSFGEQVLQQMRDLVTNMHTEFQQYSAANGRDTEQVLDAVKDGLESLRGEIERYVDRAQDVTGKDEILDTVKGGLEQLRGDVQGYVAAGSSHDGGKAEMLDYIRKEFEHLHDAVGNSRDLRDEDSNIPSSQLAEVLQAVQSGMDGLRTRIEEKDHDLEIDFPTDEINDAMKAEFEQLKTSILNANANDKGELIETIQDSMGALHAKLNDSNASTVSGTTGGEELINELHAEFDILKESLQTIISQSEKEAVIEGVKQSIEELRVQLSADNTDAAAETLGAVKEELEKFKEAMATSIVLGGAPGASAAGIDHTEALEHIRGSIDELKESTSARSVADGGVPTELLEAMRGEFENLRNSIATSVVHGGNNEEVLDAIRLGLDDLRGHVERKLDSPDRNQAQQNEMLDAMSEGLDTLRTDVIKTLDKPLDMTVNYEILDTLKEGLASLRADLDVLKGAATESFGAPTGDEMVLADPNVAEAGQDREIVEESASPPTAASGVNKNDLERMEVLLAQLQIKIEAMDATIQEIPASAPAPVELPEGLAMRADLLAVEAMIKAVQDDLVTLAAQRPEAFVAPEGAARKEDTDAIETLLRNTKAQIEEIALPNPATTVTKEQLDAVEAVVRLTNEAVGGLTEKLENSAASKADVAVVEILAQDVKMALEEMKERLPAADTDEAKPELMTKADLDVLGVLCTEIKTRVNDMALPDPEDLPSKSDVEQLQGLIVDFRDSHDKLKESYETDIAVTAKAFDDRKQEFESTVLEIGSIKDTLAEIKDELLVKIGDGESGINTLGETLKGLEERSGNHEPVIAEVKEVMEALTREFERAHGSLEAIKVDHQQSAETGLEKQAEHKDLLVAELSGKLNTLFDGLMSKYDDAQRAAEDKVKTLEDQAASQAELLEGTRSMADDLKLSIDTLGTALTTFTATFPDQLEKMTEASKTVFNKVEDTYSKLDETQLGLVHEHTLTREEITRAAAAVTGMHSELTEHNPRFLMTLNEVKALIGQHYEHSQKAFDTADQHHQAVRELQEQLKSGFEDAQTRHDSATQELKTALPALLPAPAEVAAVPGLEKYDDTFLHEKLDKLMGHAASAADPSTQLERLDQIHEKVMITAAEVSAFVASQAKQITEDHENKEKEAEELALLLERRQVQKDEIEADITVLNEEKDSLRQAVDALRAEQEALASQKSKLNADVSSLETALRIRREELHEMDQKAEMIERRMLEGVMNQSRMLLLAKQANSQPKKKPQGRDLRMPSNASAISAQTVTSSVPSLKPNHALALKTRPSMQRAPPNTAERRIMSLNQINHNVPTGAHAFINTSPSLISSNGNQRLQRSHSVKNQAPTARKSSLAGGKRNLSMASGHNNKENETLSEESEDELSRYDEPQAAGSDTATERRHSLRSGTESRLTYGEGSYADGVTPGTDDGRRTSYGTSDLSYGTGSYMTGSELDRRDSLASSANGVVGMQHATSHEDFADAAGPPEHEGAEEPLQIEGPAPTVTDHDMIKRQFAPPSDSGIGTDLPTANLNDSEYFRSVGSIAE</sequence>
<proteinExistence type="predicted"/>
<feature type="compositionally biased region" description="Polar residues" evidence="2">
    <location>
        <begin position="2077"/>
        <end position="2089"/>
    </location>
</feature>
<feature type="region of interest" description="Disordered" evidence="2">
    <location>
        <begin position="2077"/>
        <end position="2206"/>
    </location>
</feature>
<feature type="coiled-coil region" evidence="1">
    <location>
        <begin position="1878"/>
        <end position="1950"/>
    </location>
</feature>
<feature type="compositionally biased region" description="Polar residues" evidence="2">
    <location>
        <begin position="78"/>
        <end position="93"/>
    </location>
</feature>
<feature type="coiled-coil region" evidence="1">
    <location>
        <begin position="1630"/>
        <end position="1657"/>
    </location>
</feature>
<feature type="compositionally biased region" description="Pro residues" evidence="2">
    <location>
        <begin position="39"/>
        <end position="49"/>
    </location>
</feature>
<reference evidence="3" key="1">
    <citation type="submission" date="2023-08" db="EMBL/GenBank/DDBJ databases">
        <title>Black Yeasts Isolated from many extreme environments.</title>
        <authorList>
            <person name="Coleine C."/>
            <person name="Stajich J.E."/>
            <person name="Selbmann L."/>
        </authorList>
    </citation>
    <scope>NUCLEOTIDE SEQUENCE</scope>
    <source>
        <strain evidence="3">CCFEE 5401</strain>
    </source>
</reference>
<feature type="compositionally biased region" description="Polar residues" evidence="2">
    <location>
        <begin position="2187"/>
        <end position="2202"/>
    </location>
</feature>
<evidence type="ECO:0000313" key="3">
    <source>
        <dbReference type="EMBL" id="KAK5114522.1"/>
    </source>
</evidence>
<evidence type="ECO:0000313" key="4">
    <source>
        <dbReference type="Proteomes" id="UP001310890"/>
    </source>
</evidence>
<accession>A0AAN7TG39</accession>
<feature type="compositionally biased region" description="Polar residues" evidence="2">
    <location>
        <begin position="136"/>
        <end position="145"/>
    </location>
</feature>
<feature type="region of interest" description="Disordered" evidence="2">
    <location>
        <begin position="1"/>
        <end position="192"/>
    </location>
</feature>
<feature type="coiled-coil region" evidence="1">
    <location>
        <begin position="797"/>
        <end position="824"/>
    </location>
</feature>
<comment type="caution">
    <text evidence="3">The sequence shown here is derived from an EMBL/GenBank/DDBJ whole genome shotgun (WGS) entry which is preliminary data.</text>
</comment>
<feature type="compositionally biased region" description="Basic and acidic residues" evidence="2">
    <location>
        <begin position="115"/>
        <end position="135"/>
    </location>
</feature>
<evidence type="ECO:0000256" key="1">
    <source>
        <dbReference type="SAM" id="Coils"/>
    </source>
</evidence>
<feature type="compositionally biased region" description="Low complexity" evidence="2">
    <location>
        <begin position="17"/>
        <end position="27"/>
    </location>
</feature>
<dbReference type="PANTHER" id="PTHR23159">
    <property type="entry name" value="CENTROSOMAL PROTEIN 2"/>
    <property type="match status" value="1"/>
</dbReference>
<protein>
    <submittedName>
        <fullName evidence="3">Uncharacterized protein</fullName>
    </submittedName>
</protein>
<dbReference type="PANTHER" id="PTHR23159:SF60">
    <property type="entry name" value="SPINDLE ASSEMBLY ABNORMAL PROTEIN 4"/>
    <property type="match status" value="1"/>
</dbReference>